<gene>
    <name evidence="1" type="ORF">LCGC14_2397670</name>
</gene>
<dbReference type="EMBL" id="LAZR01035920">
    <property type="protein sequence ID" value="KKL26207.1"/>
    <property type="molecule type" value="Genomic_DNA"/>
</dbReference>
<comment type="caution">
    <text evidence="1">The sequence shown here is derived from an EMBL/GenBank/DDBJ whole genome shotgun (WGS) entry which is preliminary data.</text>
</comment>
<evidence type="ECO:0000313" key="1">
    <source>
        <dbReference type="EMBL" id="KKL26207.1"/>
    </source>
</evidence>
<dbReference type="AlphaFoldDB" id="A0A0F9CIF0"/>
<sequence length="23" mass="2828">LSECHTKRFELMKRIGEGRRHDE</sequence>
<reference evidence="1" key="1">
    <citation type="journal article" date="2015" name="Nature">
        <title>Complex archaea that bridge the gap between prokaryotes and eukaryotes.</title>
        <authorList>
            <person name="Spang A."/>
            <person name="Saw J.H."/>
            <person name="Jorgensen S.L."/>
            <person name="Zaremba-Niedzwiedzka K."/>
            <person name="Martijn J."/>
            <person name="Lind A.E."/>
            <person name="van Eijk R."/>
            <person name="Schleper C."/>
            <person name="Guy L."/>
            <person name="Ettema T.J."/>
        </authorList>
    </citation>
    <scope>NUCLEOTIDE SEQUENCE</scope>
</reference>
<name>A0A0F9CIF0_9ZZZZ</name>
<feature type="non-terminal residue" evidence="1">
    <location>
        <position position="1"/>
    </location>
</feature>
<organism evidence="1">
    <name type="scientific">marine sediment metagenome</name>
    <dbReference type="NCBI Taxonomy" id="412755"/>
    <lineage>
        <taxon>unclassified sequences</taxon>
        <taxon>metagenomes</taxon>
        <taxon>ecological metagenomes</taxon>
    </lineage>
</organism>
<accession>A0A0F9CIF0</accession>
<protein>
    <submittedName>
        <fullName evidence="1">Uncharacterized protein</fullName>
    </submittedName>
</protein>
<proteinExistence type="predicted"/>